<dbReference type="Proteomes" id="UP000266484">
    <property type="component" value="Unassembled WGS sequence"/>
</dbReference>
<organism evidence="1 2">
    <name type="scientific">Clavibacter lycopersici</name>
    <dbReference type="NCBI Taxonomy" id="2301718"/>
    <lineage>
        <taxon>Bacteria</taxon>
        <taxon>Bacillati</taxon>
        <taxon>Actinomycetota</taxon>
        <taxon>Actinomycetes</taxon>
        <taxon>Micrococcales</taxon>
        <taxon>Microbacteriaceae</taxon>
        <taxon>Clavibacter</taxon>
    </lineage>
</organism>
<protein>
    <submittedName>
        <fullName evidence="1">Uncharacterized protein</fullName>
    </submittedName>
</protein>
<dbReference type="RefSeq" id="WP_119381959.1">
    <property type="nucleotide sequence ID" value="NZ_QWGT01000018.1"/>
</dbReference>
<reference evidence="1 2" key="1">
    <citation type="submission" date="2018-08" db="EMBL/GenBank/DDBJ databases">
        <title>Genome Sequence of Clavibacter michiganensis Subspecies type strains, and the Atypical Peach-Colored Strains Isolated from Tomato.</title>
        <authorList>
            <person name="Osdaghi E."/>
            <person name="Portier P."/>
            <person name="Briand M."/>
            <person name="Jacques M.-A."/>
        </authorList>
    </citation>
    <scope>NUCLEOTIDE SEQUENCE [LARGE SCALE GENOMIC DNA]</scope>
    <source>
        <strain evidence="1 2">CFBP 8615</strain>
    </source>
</reference>
<dbReference type="EMBL" id="QWGT01000018">
    <property type="protein sequence ID" value="RIJ53017.1"/>
    <property type="molecule type" value="Genomic_DNA"/>
</dbReference>
<keyword evidence="2" id="KW-1185">Reference proteome</keyword>
<gene>
    <name evidence="1" type="ORF">DZG00_02610</name>
</gene>
<proteinExistence type="predicted"/>
<dbReference type="AlphaFoldDB" id="A0A399TFD3"/>
<sequence>MDDTYMIPALRRGQPLREWDDLPAEHAAGAAHLMLAGAHAEDAVARLIAGEPLSTDDVVAFGRLNFFCYLSGWVPMVALYREPLMDPAAAALLAL</sequence>
<evidence type="ECO:0000313" key="1">
    <source>
        <dbReference type="EMBL" id="RIJ53017.1"/>
    </source>
</evidence>
<dbReference type="OrthoDB" id="5124517at2"/>
<evidence type="ECO:0000313" key="2">
    <source>
        <dbReference type="Proteomes" id="UP000266484"/>
    </source>
</evidence>
<name>A0A399TFD3_9MICO</name>
<comment type="caution">
    <text evidence="1">The sequence shown here is derived from an EMBL/GenBank/DDBJ whole genome shotgun (WGS) entry which is preliminary data.</text>
</comment>
<accession>A0A399TFD3</accession>